<evidence type="ECO:0000313" key="16">
    <source>
        <dbReference type="Proteomes" id="UP000054166"/>
    </source>
</evidence>
<evidence type="ECO:0000256" key="9">
    <source>
        <dbReference type="ARBA" id="ARBA00022927"/>
    </source>
</evidence>
<feature type="compositionally biased region" description="Polar residues" evidence="13">
    <location>
        <begin position="690"/>
        <end position="701"/>
    </location>
</feature>
<keyword evidence="9" id="KW-0653">Protein transport</keyword>
<evidence type="ECO:0000256" key="6">
    <source>
        <dbReference type="ARBA" id="ARBA00022670"/>
    </source>
</evidence>
<dbReference type="GO" id="GO:0019786">
    <property type="term" value="F:protein-phosphatidylethanolamide deconjugating activity"/>
    <property type="evidence" value="ECO:0007669"/>
    <property type="project" value="InterPro"/>
</dbReference>
<keyword evidence="10" id="KW-0072">Autophagy</keyword>
<name>A0A0C3EVD1_PILCF</name>
<dbReference type="HOGENOM" id="CLU_005225_0_0_1"/>
<dbReference type="STRING" id="765440.A0A0C3EVD1"/>
<organism evidence="15 16">
    <name type="scientific">Piloderma croceum (strain F 1598)</name>
    <dbReference type="NCBI Taxonomy" id="765440"/>
    <lineage>
        <taxon>Eukaryota</taxon>
        <taxon>Fungi</taxon>
        <taxon>Dikarya</taxon>
        <taxon>Basidiomycota</taxon>
        <taxon>Agaricomycotina</taxon>
        <taxon>Agaricomycetes</taxon>
        <taxon>Agaricomycetidae</taxon>
        <taxon>Atheliales</taxon>
        <taxon>Atheliaceae</taxon>
        <taxon>Piloderma</taxon>
    </lineage>
</organism>
<dbReference type="PANTHER" id="PTHR22624">
    <property type="entry name" value="CYSTEINE PROTEASE ATG4"/>
    <property type="match status" value="1"/>
</dbReference>
<feature type="compositionally biased region" description="Low complexity" evidence="13">
    <location>
        <begin position="1033"/>
        <end position="1047"/>
    </location>
</feature>
<feature type="compositionally biased region" description="Basic residues" evidence="13">
    <location>
        <begin position="997"/>
        <end position="1009"/>
    </location>
</feature>
<dbReference type="GO" id="GO:0016485">
    <property type="term" value="P:protein processing"/>
    <property type="evidence" value="ECO:0007669"/>
    <property type="project" value="TreeGrafter"/>
</dbReference>
<feature type="region of interest" description="Disordered" evidence="13">
    <location>
        <begin position="251"/>
        <end position="331"/>
    </location>
</feature>
<feature type="compositionally biased region" description="Basic and acidic residues" evidence="13">
    <location>
        <begin position="672"/>
        <end position="689"/>
    </location>
</feature>
<evidence type="ECO:0000256" key="4">
    <source>
        <dbReference type="ARBA" id="ARBA00022448"/>
    </source>
</evidence>
<feature type="region of interest" description="Disordered" evidence="13">
    <location>
        <begin position="830"/>
        <end position="1091"/>
    </location>
</feature>
<evidence type="ECO:0000256" key="13">
    <source>
        <dbReference type="SAM" id="MobiDB-lite"/>
    </source>
</evidence>
<feature type="compositionally biased region" description="Polar residues" evidence="13">
    <location>
        <begin position="136"/>
        <end position="145"/>
    </location>
</feature>
<feature type="compositionally biased region" description="Low complexity" evidence="13">
    <location>
        <begin position="101"/>
        <end position="114"/>
    </location>
</feature>
<evidence type="ECO:0000256" key="1">
    <source>
        <dbReference type="ARBA" id="ARBA00004329"/>
    </source>
</evidence>
<evidence type="ECO:0000313" key="15">
    <source>
        <dbReference type="EMBL" id="KIM71776.1"/>
    </source>
</evidence>
<dbReference type="PANTHER" id="PTHR22624:SF49">
    <property type="entry name" value="CYSTEINE PROTEASE"/>
    <property type="match status" value="1"/>
</dbReference>
<feature type="compositionally biased region" description="Basic and acidic residues" evidence="13">
    <location>
        <begin position="936"/>
        <end position="946"/>
    </location>
</feature>
<dbReference type="GO" id="GO:0000423">
    <property type="term" value="P:mitophagy"/>
    <property type="evidence" value="ECO:0007669"/>
    <property type="project" value="TreeGrafter"/>
</dbReference>
<dbReference type="GO" id="GO:0034727">
    <property type="term" value="P:piecemeal microautophagy of the nucleus"/>
    <property type="evidence" value="ECO:0007669"/>
    <property type="project" value="TreeGrafter"/>
</dbReference>
<dbReference type="InterPro" id="IPR005078">
    <property type="entry name" value="Peptidase_C54"/>
</dbReference>
<feature type="compositionally biased region" description="Acidic residues" evidence="13">
    <location>
        <begin position="947"/>
        <end position="959"/>
    </location>
</feature>
<feature type="compositionally biased region" description="Low complexity" evidence="13">
    <location>
        <begin position="265"/>
        <end position="277"/>
    </location>
</feature>
<feature type="compositionally biased region" description="Low complexity" evidence="13">
    <location>
        <begin position="426"/>
        <end position="435"/>
    </location>
</feature>
<accession>A0A0C3EVD1</accession>
<feature type="compositionally biased region" description="Low complexity" evidence="13">
    <location>
        <begin position="14"/>
        <end position="30"/>
    </location>
</feature>
<sequence>MSSNNNRTPKSRIPPSASTPIPTPTQQQQQGHGGPSKLPKFLQKASRDRARSMTDPLAAVTATGSSASIASSSSSGSGRKGGSRLGGVVKKAAQASDSMDEPPVIIEPVPAPTASNPNPRPRTRSERPISDIGHYSPSSPSSTTRIGDLPTRLSGWFSHAFSSSSTDLSLPSLLSQSSQLSSSSSNSSPTKTKGSALLSAAARHGSRHLDRAVRYLLDSDAQPDRCTDPIWLLGVRHPGYEPSEGVPAVVIGGGGGGGLGKRRSSVSVDSDGSTGKSWVARRAPSAYSYRVPPPASTSELSQSQPPSSTSLSSSSSKLTQQQQQQPGHNWPPIFYLDFTSRIWLTYRSQFPIPIRDITLAALEDAPPLSPLPTSPSSEDTPTLTTSTPVPSSPTKPSSSQPPSKSGVGLGKSISGMGGKWNWVVSSSSSNSNSNSNGGGGGGGVEGKGWTSDSGWGCMLRTGQSLLANGLLFMHLGRDWRRPPHPLQTADYALYVQILTWFLDSPSPLAPFSVHRMALAGKDLGTDVGCWFGPSVAAGAIKTLVHAFPEAGLGVSVATDGCIYQSEVFAASTSTSERKTGKGKGAGGGWGGRAVLVLVGIRLGLDGVNPVYYDTIKTLYTFPQSVGIAGGRPSSSYYFVGSQADNLFYLDPHHARPAVPLRSPPSLTSETPGRQRWERQTTPESIERKQQQQQKSPTSVTGPQRIPTPPSSSRTGGSTTTSSSAPLSPSPLRQKQFSTSSQSSSSLPRAPSSDLDLSVSGERLDPLQEHYANAYSAAELRTFHCERVRKMPLSGLDPSMLLGFLCKDKEDWEDFRRRVVELGRNHKPIFTIQDEPPTWPSDTDEFMGLESISEPDDMDMDDDNDDDEEAQDDGADEPFFDTRDGTRSPSTSPDASVRGGARSSDFDTEEDPMGPDTPGQTPRTTFEVGKGGLPEAFDDKRREHVDVGDQDDDDDDDDWVDPSVPTPPPPPTKIQAPAMVQTHSNSSSSSSSSGVKVKSSKSKKTVKRKSASVVPVLRTPEPSAHFPFPSSVEDTTTPQQEDFQQQRDQLPEMQENGKKLQRMHTARARDGGRTQSGGVKGVLTAEDGGESF</sequence>
<evidence type="ECO:0000256" key="12">
    <source>
        <dbReference type="ARBA" id="ARBA00030240"/>
    </source>
</evidence>
<feature type="region of interest" description="Disordered" evidence="13">
    <location>
        <begin position="426"/>
        <end position="447"/>
    </location>
</feature>
<dbReference type="EMBL" id="KN833213">
    <property type="protein sequence ID" value="KIM71776.1"/>
    <property type="molecule type" value="Genomic_DNA"/>
</dbReference>
<comment type="catalytic activity">
    <reaction evidence="11">
        <text>[protein]-C-terminal L-amino acid-glycyl-phosphatidylethanolamide + H2O = [protein]-C-terminal L-amino acid-glycine + a 1,2-diacyl-sn-glycero-3-phosphoethanolamine</text>
        <dbReference type="Rhea" id="RHEA:67548"/>
        <dbReference type="Rhea" id="RHEA-COMP:17323"/>
        <dbReference type="Rhea" id="RHEA-COMP:17324"/>
        <dbReference type="ChEBI" id="CHEBI:15377"/>
        <dbReference type="ChEBI" id="CHEBI:64612"/>
        <dbReference type="ChEBI" id="CHEBI:172940"/>
        <dbReference type="ChEBI" id="CHEBI:172941"/>
    </reaction>
    <physiologicalReaction direction="left-to-right" evidence="11">
        <dbReference type="Rhea" id="RHEA:67549"/>
    </physiologicalReaction>
</comment>
<feature type="region of interest" description="Disordered" evidence="13">
    <location>
        <begin position="655"/>
        <end position="758"/>
    </location>
</feature>
<evidence type="ECO:0000256" key="8">
    <source>
        <dbReference type="ARBA" id="ARBA00022807"/>
    </source>
</evidence>
<evidence type="ECO:0000256" key="3">
    <source>
        <dbReference type="ARBA" id="ARBA00010958"/>
    </source>
</evidence>
<feature type="compositionally biased region" description="Low complexity" evidence="13">
    <location>
        <begin position="177"/>
        <end position="188"/>
    </location>
</feature>
<dbReference type="GO" id="GO:0015031">
    <property type="term" value="P:protein transport"/>
    <property type="evidence" value="ECO:0007669"/>
    <property type="project" value="UniProtKB-KW"/>
</dbReference>
<dbReference type="GO" id="GO:0000045">
    <property type="term" value="P:autophagosome assembly"/>
    <property type="evidence" value="ECO:0007669"/>
    <property type="project" value="TreeGrafter"/>
</dbReference>
<keyword evidence="8" id="KW-0788">Thiol protease</keyword>
<keyword evidence="6" id="KW-0645">Protease</keyword>
<evidence type="ECO:0000256" key="10">
    <source>
        <dbReference type="ARBA" id="ARBA00023006"/>
    </source>
</evidence>
<proteinExistence type="inferred from homology"/>
<dbReference type="GO" id="GO:0004197">
    <property type="term" value="F:cysteine-type endopeptidase activity"/>
    <property type="evidence" value="ECO:0007669"/>
    <property type="project" value="TreeGrafter"/>
</dbReference>
<dbReference type="GO" id="GO:0000407">
    <property type="term" value="C:phagophore assembly site"/>
    <property type="evidence" value="ECO:0007669"/>
    <property type="project" value="UniProtKB-SubCell"/>
</dbReference>
<feature type="compositionally biased region" description="Low complexity" evidence="13">
    <location>
        <begin position="374"/>
        <end position="405"/>
    </location>
</feature>
<evidence type="ECO:0000256" key="7">
    <source>
        <dbReference type="ARBA" id="ARBA00022801"/>
    </source>
</evidence>
<keyword evidence="7" id="KW-0378">Hydrolase</keyword>
<protein>
    <recommendedName>
        <fullName evidence="12">Autophagy-related protein 4</fullName>
    </recommendedName>
</protein>
<evidence type="ECO:0000256" key="11">
    <source>
        <dbReference type="ARBA" id="ARBA00029362"/>
    </source>
</evidence>
<dbReference type="SUPFAM" id="SSF54001">
    <property type="entry name" value="Cysteine proteinases"/>
    <property type="match status" value="1"/>
</dbReference>
<gene>
    <name evidence="15" type="ORF">PILCRDRAFT_830133</name>
</gene>
<feature type="domain" description="Peptidase C54 catalytic" evidence="14">
    <location>
        <begin position="334"/>
        <end position="816"/>
    </location>
</feature>
<dbReference type="GO" id="GO:0035973">
    <property type="term" value="P:aggrephagy"/>
    <property type="evidence" value="ECO:0007669"/>
    <property type="project" value="TreeGrafter"/>
</dbReference>
<feature type="compositionally biased region" description="Low complexity" evidence="13">
    <location>
        <begin position="296"/>
        <end position="326"/>
    </location>
</feature>
<keyword evidence="16" id="KW-1185">Reference proteome</keyword>
<dbReference type="Pfam" id="PF03416">
    <property type="entry name" value="Peptidase_C54"/>
    <property type="match status" value="1"/>
</dbReference>
<comment type="similarity">
    <text evidence="3">Belongs to the peptidase C54 family.</text>
</comment>
<evidence type="ECO:0000256" key="5">
    <source>
        <dbReference type="ARBA" id="ARBA00022490"/>
    </source>
</evidence>
<feature type="region of interest" description="Disordered" evidence="13">
    <location>
        <begin position="1"/>
        <end position="147"/>
    </location>
</feature>
<dbReference type="OrthoDB" id="2960936at2759"/>
<feature type="compositionally biased region" description="Acidic residues" evidence="13">
    <location>
        <begin position="841"/>
        <end position="878"/>
    </location>
</feature>
<feature type="compositionally biased region" description="Gly residues" evidence="13">
    <location>
        <begin position="436"/>
        <end position="446"/>
    </location>
</feature>
<keyword evidence="4" id="KW-0813">Transport</keyword>
<evidence type="ECO:0000256" key="2">
    <source>
        <dbReference type="ARBA" id="ARBA00004496"/>
    </source>
</evidence>
<comment type="subcellular location">
    <subcellularLocation>
        <location evidence="2">Cytoplasm</location>
    </subcellularLocation>
    <subcellularLocation>
        <location evidence="1">Preautophagosomal structure</location>
    </subcellularLocation>
</comment>
<evidence type="ECO:0000259" key="14">
    <source>
        <dbReference type="Pfam" id="PF03416"/>
    </source>
</evidence>
<feature type="compositionally biased region" description="Low complexity" evidence="13">
    <location>
        <begin position="64"/>
        <end position="77"/>
    </location>
</feature>
<dbReference type="InParanoid" id="A0A0C3EVD1"/>
<dbReference type="InterPro" id="IPR038765">
    <property type="entry name" value="Papain-like_cys_pep_sf"/>
</dbReference>
<reference evidence="15 16" key="1">
    <citation type="submission" date="2014-04" db="EMBL/GenBank/DDBJ databases">
        <authorList>
            <consortium name="DOE Joint Genome Institute"/>
            <person name="Kuo A."/>
            <person name="Tarkka M."/>
            <person name="Buscot F."/>
            <person name="Kohler A."/>
            <person name="Nagy L.G."/>
            <person name="Floudas D."/>
            <person name="Copeland A."/>
            <person name="Barry K.W."/>
            <person name="Cichocki N."/>
            <person name="Veneault-Fourrey C."/>
            <person name="LaButti K."/>
            <person name="Lindquist E.A."/>
            <person name="Lipzen A."/>
            <person name="Lundell T."/>
            <person name="Morin E."/>
            <person name="Murat C."/>
            <person name="Sun H."/>
            <person name="Tunlid A."/>
            <person name="Henrissat B."/>
            <person name="Grigoriev I.V."/>
            <person name="Hibbett D.S."/>
            <person name="Martin F."/>
            <person name="Nordberg H.P."/>
            <person name="Cantor M.N."/>
            <person name="Hua S.X."/>
        </authorList>
    </citation>
    <scope>NUCLEOTIDE SEQUENCE [LARGE SCALE GENOMIC DNA]</scope>
    <source>
        <strain evidence="15 16">F 1598</strain>
    </source>
</reference>
<dbReference type="Proteomes" id="UP000054166">
    <property type="component" value="Unassembled WGS sequence"/>
</dbReference>
<feature type="compositionally biased region" description="Low complexity" evidence="13">
    <location>
        <begin position="983"/>
        <end position="996"/>
    </location>
</feature>
<dbReference type="InterPro" id="IPR046792">
    <property type="entry name" value="Peptidase_C54_cat"/>
</dbReference>
<keyword evidence="5" id="KW-0963">Cytoplasm</keyword>
<dbReference type="AlphaFoldDB" id="A0A0C3EVD1"/>
<feature type="compositionally biased region" description="Low complexity" evidence="13">
    <location>
        <begin position="710"/>
        <end position="757"/>
    </location>
</feature>
<feature type="region of interest" description="Disordered" evidence="13">
    <location>
        <begin position="368"/>
        <end position="410"/>
    </location>
</feature>
<feature type="region of interest" description="Disordered" evidence="13">
    <location>
        <begin position="177"/>
        <end position="199"/>
    </location>
</feature>
<reference evidence="16" key="2">
    <citation type="submission" date="2015-01" db="EMBL/GenBank/DDBJ databases">
        <title>Evolutionary Origins and Diversification of the Mycorrhizal Mutualists.</title>
        <authorList>
            <consortium name="DOE Joint Genome Institute"/>
            <consortium name="Mycorrhizal Genomics Consortium"/>
            <person name="Kohler A."/>
            <person name="Kuo A."/>
            <person name="Nagy L.G."/>
            <person name="Floudas D."/>
            <person name="Copeland A."/>
            <person name="Barry K.W."/>
            <person name="Cichocki N."/>
            <person name="Veneault-Fourrey C."/>
            <person name="LaButti K."/>
            <person name="Lindquist E.A."/>
            <person name="Lipzen A."/>
            <person name="Lundell T."/>
            <person name="Morin E."/>
            <person name="Murat C."/>
            <person name="Riley R."/>
            <person name="Ohm R."/>
            <person name="Sun H."/>
            <person name="Tunlid A."/>
            <person name="Henrissat B."/>
            <person name="Grigoriev I.V."/>
            <person name="Hibbett D.S."/>
            <person name="Martin F."/>
        </authorList>
    </citation>
    <scope>NUCLEOTIDE SEQUENCE [LARGE SCALE GENOMIC DNA]</scope>
    <source>
        <strain evidence="16">F 1598</strain>
    </source>
</reference>